<accession>A0A5Q0QGL3</accession>
<dbReference type="PROSITE" id="PS51186">
    <property type="entry name" value="GNAT"/>
    <property type="match status" value="1"/>
</dbReference>
<dbReference type="EMBL" id="CP045652">
    <property type="protein sequence ID" value="QGA26802.1"/>
    <property type="molecule type" value="Genomic_DNA"/>
</dbReference>
<organism evidence="2 3">
    <name type="scientific">Sphingobacterium zhuxiongii</name>
    <dbReference type="NCBI Taxonomy" id="2662364"/>
    <lineage>
        <taxon>Bacteria</taxon>
        <taxon>Pseudomonadati</taxon>
        <taxon>Bacteroidota</taxon>
        <taxon>Sphingobacteriia</taxon>
        <taxon>Sphingobacteriales</taxon>
        <taxon>Sphingobacteriaceae</taxon>
        <taxon>Sphingobacterium</taxon>
    </lineage>
</organism>
<dbReference type="Pfam" id="PF00583">
    <property type="entry name" value="Acetyltransf_1"/>
    <property type="match status" value="1"/>
</dbReference>
<feature type="domain" description="N-acetyltransferase" evidence="1">
    <location>
        <begin position="2"/>
        <end position="163"/>
    </location>
</feature>
<reference evidence="2 3" key="1">
    <citation type="submission" date="2019-10" db="EMBL/GenBank/DDBJ databases">
        <authorList>
            <person name="Dong K."/>
        </authorList>
    </citation>
    <scope>NUCLEOTIDE SEQUENCE [LARGE SCALE GENOMIC DNA]</scope>
    <source>
        <strain evidence="3">dk4302</strain>
    </source>
</reference>
<protein>
    <submittedName>
        <fullName evidence="2">GNAT family N-acetyltransferase</fullName>
    </submittedName>
</protein>
<dbReference type="InterPro" id="IPR000182">
    <property type="entry name" value="GNAT_dom"/>
</dbReference>
<dbReference type="PANTHER" id="PTHR43415:SF5">
    <property type="entry name" value="ACETYLTRANSFERASE"/>
    <property type="match status" value="1"/>
</dbReference>
<dbReference type="InterPro" id="IPR016181">
    <property type="entry name" value="Acyl_CoA_acyltransferase"/>
</dbReference>
<name>A0A5Q0QGL3_9SPHI</name>
<gene>
    <name evidence="2" type="ORF">GFH32_10920</name>
</gene>
<dbReference type="Proteomes" id="UP000326921">
    <property type="component" value="Chromosome"/>
</dbReference>
<sequence length="164" mass="18724">MIQIEAFEVEDFDRLIGWVNSAELLTQFAGSKFTYPLDRNQLQSYILEPNRHIFKVLDSSTDQVIGHAEIYELSDQVALICRVLIGESALRGQGKGTELMKELLAYAYDKLAVHTIDLNVYDWNLAAISCYQKLGFEFVSDTEQLTTVNGDVWRSVRMRILPKS</sequence>
<evidence type="ECO:0000313" key="2">
    <source>
        <dbReference type="EMBL" id="QGA26802.1"/>
    </source>
</evidence>
<dbReference type="RefSeq" id="WP_153511650.1">
    <property type="nucleotide sequence ID" value="NZ_CP045652.1"/>
</dbReference>
<dbReference type="KEGG" id="sphe:GFH32_10920"/>
<keyword evidence="2" id="KW-0808">Transferase</keyword>
<dbReference type="PANTHER" id="PTHR43415">
    <property type="entry name" value="SPERMIDINE N(1)-ACETYLTRANSFERASE"/>
    <property type="match status" value="1"/>
</dbReference>
<dbReference type="Gene3D" id="3.40.630.30">
    <property type="match status" value="1"/>
</dbReference>
<dbReference type="SUPFAM" id="SSF55729">
    <property type="entry name" value="Acyl-CoA N-acyltransferases (Nat)"/>
    <property type="match status" value="1"/>
</dbReference>
<proteinExistence type="predicted"/>
<keyword evidence="3" id="KW-1185">Reference proteome</keyword>
<dbReference type="AlphaFoldDB" id="A0A5Q0QGL3"/>
<evidence type="ECO:0000313" key="3">
    <source>
        <dbReference type="Proteomes" id="UP000326921"/>
    </source>
</evidence>
<evidence type="ECO:0000259" key="1">
    <source>
        <dbReference type="PROSITE" id="PS51186"/>
    </source>
</evidence>
<dbReference type="GO" id="GO:0016747">
    <property type="term" value="F:acyltransferase activity, transferring groups other than amino-acyl groups"/>
    <property type="evidence" value="ECO:0007669"/>
    <property type="project" value="InterPro"/>
</dbReference>